<dbReference type="EMBL" id="NJGG01000001">
    <property type="protein sequence ID" value="OXL16555.1"/>
    <property type="molecule type" value="Genomic_DNA"/>
</dbReference>
<evidence type="ECO:0000256" key="7">
    <source>
        <dbReference type="ARBA" id="ARBA00022723"/>
    </source>
</evidence>
<comment type="similarity">
    <text evidence="4">Belongs to the N-acetylmuramoyl-L-alanine amidase 2 family.</text>
</comment>
<dbReference type="GO" id="GO:0005737">
    <property type="term" value="C:cytoplasm"/>
    <property type="evidence" value="ECO:0007669"/>
    <property type="project" value="UniProtKB-SubCell"/>
</dbReference>
<comment type="caution">
    <text evidence="14">The sequence shown here is derived from an EMBL/GenBank/DDBJ whole genome shotgun (WGS) entry which is preliminary data.</text>
</comment>
<dbReference type="GO" id="GO:0046872">
    <property type="term" value="F:metal ion binding"/>
    <property type="evidence" value="ECO:0007669"/>
    <property type="project" value="UniProtKB-KW"/>
</dbReference>
<keyword evidence="8" id="KW-0378">Hydrolase</keyword>
<dbReference type="InterPro" id="IPR051206">
    <property type="entry name" value="NAMLAA_amidase_2"/>
</dbReference>
<dbReference type="GO" id="GO:0071555">
    <property type="term" value="P:cell wall organization"/>
    <property type="evidence" value="ECO:0007669"/>
    <property type="project" value="UniProtKB-KW"/>
</dbReference>
<dbReference type="GO" id="GO:0009253">
    <property type="term" value="P:peptidoglycan catabolic process"/>
    <property type="evidence" value="ECO:0007669"/>
    <property type="project" value="InterPro"/>
</dbReference>
<dbReference type="Gene3D" id="3.40.80.10">
    <property type="entry name" value="Peptidoglycan recognition protein-like"/>
    <property type="match status" value="1"/>
</dbReference>
<evidence type="ECO:0000256" key="3">
    <source>
        <dbReference type="ARBA" id="ARBA00004496"/>
    </source>
</evidence>
<dbReference type="CDD" id="cd06583">
    <property type="entry name" value="PGRP"/>
    <property type="match status" value="1"/>
</dbReference>
<evidence type="ECO:0000259" key="13">
    <source>
        <dbReference type="SMART" id="SM00644"/>
    </source>
</evidence>
<protein>
    <recommendedName>
        <fullName evidence="11">1,6-anhydro-N-acetylmuramyl-L-alanine amidase AmpD</fullName>
        <ecNumber evidence="5">3.5.1.28</ecNumber>
    </recommendedName>
    <alternativeName>
        <fullName evidence="12">N-acetylmuramoyl-L-alanine amidase</fullName>
    </alternativeName>
</protein>
<comment type="catalytic activity">
    <reaction evidence="1">
        <text>Hydrolyzes the link between N-acetylmuramoyl residues and L-amino acid residues in certain cell-wall glycopeptides.</text>
        <dbReference type="EC" id="3.5.1.28"/>
    </reaction>
</comment>
<evidence type="ECO:0000313" key="14">
    <source>
        <dbReference type="EMBL" id="OXL16555.1"/>
    </source>
</evidence>
<evidence type="ECO:0000256" key="10">
    <source>
        <dbReference type="ARBA" id="ARBA00023316"/>
    </source>
</evidence>
<name>A0A229FX39_9BURK</name>
<evidence type="ECO:0000256" key="8">
    <source>
        <dbReference type="ARBA" id="ARBA00022801"/>
    </source>
</evidence>
<dbReference type="SUPFAM" id="SSF55846">
    <property type="entry name" value="N-acetylmuramoyl-L-alanine amidase-like"/>
    <property type="match status" value="1"/>
</dbReference>
<dbReference type="SMART" id="SM00644">
    <property type="entry name" value="Ami_2"/>
    <property type="match status" value="1"/>
</dbReference>
<proteinExistence type="inferred from homology"/>
<comment type="subcellular location">
    <subcellularLocation>
        <location evidence="3">Cytoplasm</location>
    </subcellularLocation>
</comment>
<keyword evidence="6" id="KW-0963">Cytoplasm</keyword>
<dbReference type="NCBIfam" id="NF008758">
    <property type="entry name" value="PRK11789.1"/>
    <property type="match status" value="1"/>
</dbReference>
<evidence type="ECO:0000313" key="15">
    <source>
        <dbReference type="Proteomes" id="UP000215188"/>
    </source>
</evidence>
<organism evidence="14 15">
    <name type="scientific">Polynucleobacter cosmopolitanus</name>
    <dbReference type="NCBI Taxonomy" id="351345"/>
    <lineage>
        <taxon>Bacteria</taxon>
        <taxon>Pseudomonadati</taxon>
        <taxon>Pseudomonadota</taxon>
        <taxon>Betaproteobacteria</taxon>
        <taxon>Burkholderiales</taxon>
        <taxon>Burkholderiaceae</taxon>
        <taxon>Polynucleobacter</taxon>
    </lineage>
</organism>
<dbReference type="AlphaFoldDB" id="A0A229FX39"/>
<keyword evidence="10" id="KW-0961">Cell wall biogenesis/degradation</keyword>
<evidence type="ECO:0000256" key="6">
    <source>
        <dbReference type="ARBA" id="ARBA00022490"/>
    </source>
</evidence>
<evidence type="ECO:0000256" key="12">
    <source>
        <dbReference type="ARBA" id="ARBA00042615"/>
    </source>
</evidence>
<feature type="domain" description="N-acetylmuramoyl-L-alanine amidase" evidence="13">
    <location>
        <begin position="43"/>
        <end position="191"/>
    </location>
</feature>
<gene>
    <name evidence="14" type="ORF">AOC33_03395</name>
</gene>
<dbReference type="EC" id="3.5.1.28" evidence="5"/>
<dbReference type="Proteomes" id="UP000215188">
    <property type="component" value="Unassembled WGS sequence"/>
</dbReference>
<keyword evidence="9" id="KW-0862">Zinc</keyword>
<evidence type="ECO:0000256" key="5">
    <source>
        <dbReference type="ARBA" id="ARBA00011901"/>
    </source>
</evidence>
<evidence type="ECO:0000256" key="2">
    <source>
        <dbReference type="ARBA" id="ARBA00001947"/>
    </source>
</evidence>
<dbReference type="GO" id="GO:0008745">
    <property type="term" value="F:N-acetylmuramoyl-L-alanine amidase activity"/>
    <property type="evidence" value="ECO:0007669"/>
    <property type="project" value="UniProtKB-EC"/>
</dbReference>
<accession>A0A229FX39</accession>
<dbReference type="PANTHER" id="PTHR30417:SF4">
    <property type="entry name" value="1,6-ANHYDRO-N-ACETYLMURAMYL-L-ALANINE AMIDASE AMPD"/>
    <property type="match status" value="1"/>
</dbReference>
<evidence type="ECO:0000256" key="11">
    <source>
        <dbReference type="ARBA" id="ARBA00039257"/>
    </source>
</evidence>
<dbReference type="OrthoDB" id="9794842at2"/>
<comment type="cofactor">
    <cofactor evidence="2">
        <name>Zn(2+)</name>
        <dbReference type="ChEBI" id="CHEBI:29105"/>
    </cofactor>
</comment>
<evidence type="ECO:0000256" key="9">
    <source>
        <dbReference type="ARBA" id="ARBA00022833"/>
    </source>
</evidence>
<sequence>MAQCPHCGLRFPQGEGVGAYCSREHRSSIDPKGWWGEAEWIKSPNYDARPEGLPVELVLMHHISLPPGQFGGNHIADFFQNQLDPKVHPYFAEIADRQVSSHFLIRRDGHVQQFVSTLNRAWHAGVSDYFGRQRCNDFSIGIELEGSDDVPFGPAQYTALKELVAALQKFHPISAYAGHSDVAPGRKTDPGIHFEWQRFAQDANIPTRQLPYGLENRS</sequence>
<keyword evidence="15" id="KW-1185">Reference proteome</keyword>
<evidence type="ECO:0000256" key="4">
    <source>
        <dbReference type="ARBA" id="ARBA00007553"/>
    </source>
</evidence>
<reference evidence="14 15" key="1">
    <citation type="submission" date="2017-06" db="EMBL/GenBank/DDBJ databases">
        <title>Reclassification of a Polynucleobacter cosmopolitanus strain isolated from tropical Lake Victoria as Polynucleobacter victoriensis comb. nov.</title>
        <authorList>
            <person name="Hahn M.W."/>
        </authorList>
    </citation>
    <scope>NUCLEOTIDE SEQUENCE [LARGE SCALE GENOMIC DNA]</scope>
    <source>
        <strain evidence="14 15">MWH-MoIso2</strain>
    </source>
</reference>
<dbReference type="GO" id="GO:0009254">
    <property type="term" value="P:peptidoglycan turnover"/>
    <property type="evidence" value="ECO:0007669"/>
    <property type="project" value="TreeGrafter"/>
</dbReference>
<dbReference type="PANTHER" id="PTHR30417">
    <property type="entry name" value="N-ACETYLMURAMOYL-L-ALANINE AMIDASE AMID"/>
    <property type="match status" value="1"/>
</dbReference>
<dbReference type="Pfam" id="PF01510">
    <property type="entry name" value="Amidase_2"/>
    <property type="match status" value="1"/>
</dbReference>
<dbReference type="InterPro" id="IPR002502">
    <property type="entry name" value="Amidase_domain"/>
</dbReference>
<dbReference type="InterPro" id="IPR036505">
    <property type="entry name" value="Amidase/PGRP_sf"/>
</dbReference>
<evidence type="ECO:0000256" key="1">
    <source>
        <dbReference type="ARBA" id="ARBA00001561"/>
    </source>
</evidence>
<keyword evidence="7" id="KW-0479">Metal-binding</keyword>